<evidence type="ECO:0000259" key="1">
    <source>
        <dbReference type="Pfam" id="PF21056"/>
    </source>
</evidence>
<dbReference type="AlphaFoldDB" id="A0A015IWX7"/>
<dbReference type="InterPro" id="IPR052579">
    <property type="entry name" value="Zinc_finger_SWIM"/>
</dbReference>
<gene>
    <name evidence="2" type="ORF">RirG_168110</name>
</gene>
<sequence>MSVPSSQSTVPPASSPLIITSASNLTPDEKRDLLFDVDRALEIPMEVFNEEWWPLISNIWTKWDSYKYVNGDIRKTFACHFMKHRESSTRQKENVLNEKRRITRIRPSNICSAMIKIFWIASSNVVQVERHKNSPNHTHSLSEIDRLKRPKAIRSLVEIEAAKNYSAPTITSAVKEYATLELGLGEPARELKRKEVANIKYKVRGPAETYLIGNPNLKLDILDSISYLTEQGYRVEKYRVSQRSTRGIVFAHPEQLKKLERHGWLTLIDSTHKTNRYDWRLFTLYVRDTYGCWNVGAHFFVSSEDADTVAEALIIIRNKYCRWSPRYILSDHSNIEAKSIKKTFPGMAAGEQECQVLLCVVHVMRTWMQKIHEKKTRDIMIAAMHKRTKIGCESLVQDAINSCPVPSIQSYIKRNYTKNTEKWGLWARQHSPLLLQVTSTNSLESFHSELKKTTSSSHGLIGAAHKVVNVDCKKRSEAESASFDFRIKKISAYGVDGDILEEIQKFPFPFQQLIIREACAVINRLEKGKSTPGLTSLDCFCLFRHRYLLPCKHIFHEHMYGNKLLTTDVWQMFREIFEESGFEVYESRESFIEYVQTEQQKNAENRRIAVGELTERMRDRYWRVEEMGDVEKTQSFISMLEASMNPIILQFDNNSSGKT</sequence>
<protein>
    <recommendedName>
        <fullName evidence="1">ZSWIM1/3 RNaseH-like domain-containing protein</fullName>
    </recommendedName>
</protein>
<keyword evidence="3" id="KW-1185">Reference proteome</keyword>
<comment type="caution">
    <text evidence="2">The sequence shown here is derived from an EMBL/GenBank/DDBJ whole genome shotgun (WGS) entry which is preliminary data.</text>
</comment>
<name>A0A015IWX7_RHIIW</name>
<accession>A0A015IWX7</accession>
<dbReference type="OrthoDB" id="5330842at2759"/>
<dbReference type="PANTHER" id="PTHR31569">
    <property type="entry name" value="SWIM-TYPE DOMAIN-CONTAINING PROTEIN"/>
    <property type="match status" value="1"/>
</dbReference>
<dbReference type="PANTHER" id="PTHR31569:SF4">
    <property type="entry name" value="SWIM-TYPE DOMAIN-CONTAINING PROTEIN"/>
    <property type="match status" value="1"/>
</dbReference>
<proteinExistence type="predicted"/>
<reference evidence="2 3" key="1">
    <citation type="submission" date="2014-02" db="EMBL/GenBank/DDBJ databases">
        <title>Single nucleus genome sequencing reveals high similarity among nuclei of an endomycorrhizal fungus.</title>
        <authorList>
            <person name="Lin K."/>
            <person name="Geurts R."/>
            <person name="Zhang Z."/>
            <person name="Limpens E."/>
            <person name="Saunders D.G."/>
            <person name="Mu D."/>
            <person name="Pang E."/>
            <person name="Cao H."/>
            <person name="Cha H."/>
            <person name="Lin T."/>
            <person name="Zhou Q."/>
            <person name="Shang Y."/>
            <person name="Li Y."/>
            <person name="Ivanov S."/>
            <person name="Sharma T."/>
            <person name="Velzen R.V."/>
            <person name="Ruijter N.D."/>
            <person name="Aanen D.K."/>
            <person name="Win J."/>
            <person name="Kamoun S."/>
            <person name="Bisseling T."/>
            <person name="Huang S."/>
        </authorList>
    </citation>
    <scope>NUCLEOTIDE SEQUENCE [LARGE SCALE GENOMIC DNA]</scope>
    <source>
        <strain evidence="3">DAOM197198w</strain>
    </source>
</reference>
<dbReference type="HOGENOM" id="CLU_027368_0_0_1"/>
<organism evidence="2 3">
    <name type="scientific">Rhizophagus irregularis (strain DAOM 197198w)</name>
    <name type="common">Glomus intraradices</name>
    <dbReference type="NCBI Taxonomy" id="1432141"/>
    <lineage>
        <taxon>Eukaryota</taxon>
        <taxon>Fungi</taxon>
        <taxon>Fungi incertae sedis</taxon>
        <taxon>Mucoromycota</taxon>
        <taxon>Glomeromycotina</taxon>
        <taxon>Glomeromycetes</taxon>
        <taxon>Glomerales</taxon>
        <taxon>Glomeraceae</taxon>
        <taxon>Rhizophagus</taxon>
    </lineage>
</organism>
<dbReference type="InterPro" id="IPR048324">
    <property type="entry name" value="ZSWIM1-3_RNaseH-like"/>
</dbReference>
<dbReference type="EMBL" id="JEMT01025043">
    <property type="protein sequence ID" value="EXX61767.1"/>
    <property type="molecule type" value="Genomic_DNA"/>
</dbReference>
<evidence type="ECO:0000313" key="3">
    <source>
        <dbReference type="Proteomes" id="UP000022910"/>
    </source>
</evidence>
<dbReference type="OMA" id="WIASSNV"/>
<dbReference type="Pfam" id="PF21056">
    <property type="entry name" value="ZSWIM1-3_RNaseH-like"/>
    <property type="match status" value="1"/>
</dbReference>
<dbReference type="Proteomes" id="UP000022910">
    <property type="component" value="Unassembled WGS sequence"/>
</dbReference>
<feature type="domain" description="ZSWIM1/3 RNaseH-like" evidence="1">
    <location>
        <begin position="241"/>
        <end position="346"/>
    </location>
</feature>
<evidence type="ECO:0000313" key="2">
    <source>
        <dbReference type="EMBL" id="EXX61767.1"/>
    </source>
</evidence>